<protein>
    <recommendedName>
        <fullName evidence="4">DUF3422 domain-containing protein</fullName>
    </recommendedName>
</protein>
<reference evidence="3" key="1">
    <citation type="submission" date="2019-08" db="EMBL/GenBank/DDBJ databases">
        <authorList>
            <person name="Kucharzyk K."/>
            <person name="Murdoch R.W."/>
            <person name="Higgins S."/>
            <person name="Loffler F."/>
        </authorList>
    </citation>
    <scope>NUCLEOTIDE SEQUENCE</scope>
</reference>
<sequence length="778" mass="83456">MRPACRSLAAGRGGCIPSARHGDQPRALRGAALRPGAGDRGARAAGGGGAHPFARRALPVRAGRGAADGAACGARGPAAVAVALDRAAVRTGDGDALRLCDRGGGGQREGEGEGEEGGGKTFHDLSFRGNVRVSGLGSARQLAEDARDALELGRAQHAVAVAVGHVEAAGPGGVFGERQLAVAVRILSPDPVLAATTLALRQFRARGLDLGAGDRARIVGVDTRERRLAQLEELGAADRAVAVAVERGKARAGGACGAGQRRAKRRGKRDQGQGRFHLGSPVGCRARGYARTARSLRARSEIFCAAAAIAMACIPLYADKHLVSRHFFFARGGIRGKGESLGPDRTGGSMTPIDDHPLRYALVNELHARPFPRIAAPAHVVYAAVKEPRDAANRDRTRDHAHLCALLERNGAPLPPADVTHHTGEIGRYTLKWESHTEFVTYLAHAPGVAARPFDPNDTEVFPADWLAQAPGKRIAAVMIRIELLPEDPEAIMPALDDWFVHESMVCAWVLDGAAAVATDFRIDANGQMRFAVFVRPGTGPGRIGRVVQRICELETYRAMSMLGLGRARSLTQRLNALDPELEALVEGMSDDSHPAEEQLDRLLAISAELEGLAVAHSFRFGATGAYEAIVKERVAVLRESRFEGRQKFSEFMLRRYDPAMRTVKSAEARLNAMIERAERAGELLRTRVEVERQGQNQKLLASMDRRADVQLQLQHTVEGLSVVAISYYAVSLAGYLSYPLAKHYGVSKEMAVAGLTPLVIIGVWLMVRRIRKGFGGH</sequence>
<gene>
    <name evidence="3" type="ORF">SDC9_46128</name>
</gene>
<dbReference type="AlphaFoldDB" id="A0A644W8R1"/>
<keyword evidence="2" id="KW-1133">Transmembrane helix</keyword>
<dbReference type="Pfam" id="PF11902">
    <property type="entry name" value="DUF3422"/>
    <property type="match status" value="1"/>
</dbReference>
<feature type="region of interest" description="Disordered" evidence="1">
    <location>
        <begin position="255"/>
        <end position="277"/>
    </location>
</feature>
<evidence type="ECO:0000256" key="1">
    <source>
        <dbReference type="SAM" id="MobiDB-lite"/>
    </source>
</evidence>
<name>A0A644W8R1_9ZZZZ</name>
<keyword evidence="2" id="KW-0472">Membrane</keyword>
<organism evidence="3">
    <name type="scientific">bioreactor metagenome</name>
    <dbReference type="NCBI Taxonomy" id="1076179"/>
    <lineage>
        <taxon>unclassified sequences</taxon>
        <taxon>metagenomes</taxon>
        <taxon>ecological metagenomes</taxon>
    </lineage>
</organism>
<accession>A0A644W8R1</accession>
<evidence type="ECO:0008006" key="4">
    <source>
        <dbReference type="Google" id="ProtNLM"/>
    </source>
</evidence>
<feature type="region of interest" description="Disordered" evidence="1">
    <location>
        <begin position="99"/>
        <end position="124"/>
    </location>
</feature>
<evidence type="ECO:0000256" key="2">
    <source>
        <dbReference type="SAM" id="Phobius"/>
    </source>
</evidence>
<keyword evidence="2" id="KW-0812">Transmembrane</keyword>
<feature type="transmembrane region" description="Helical" evidence="2">
    <location>
        <begin position="751"/>
        <end position="768"/>
    </location>
</feature>
<proteinExistence type="predicted"/>
<dbReference type="EMBL" id="VSSQ01000696">
    <property type="protein sequence ID" value="MPL99907.1"/>
    <property type="molecule type" value="Genomic_DNA"/>
</dbReference>
<dbReference type="InterPro" id="IPR021830">
    <property type="entry name" value="DUF3422"/>
</dbReference>
<evidence type="ECO:0000313" key="3">
    <source>
        <dbReference type="EMBL" id="MPL99907.1"/>
    </source>
</evidence>
<feature type="region of interest" description="Disordered" evidence="1">
    <location>
        <begin position="13"/>
        <end position="51"/>
    </location>
</feature>
<feature type="compositionally biased region" description="Low complexity" evidence="1">
    <location>
        <begin position="27"/>
        <end position="36"/>
    </location>
</feature>
<comment type="caution">
    <text evidence="3">The sequence shown here is derived from an EMBL/GenBank/DDBJ whole genome shotgun (WGS) entry which is preliminary data.</text>
</comment>